<organism evidence="3">
    <name type="scientific">Brassica campestris</name>
    <name type="common">Field mustard</name>
    <dbReference type="NCBI Taxonomy" id="3711"/>
    <lineage>
        <taxon>Eukaryota</taxon>
        <taxon>Viridiplantae</taxon>
        <taxon>Streptophyta</taxon>
        <taxon>Embryophyta</taxon>
        <taxon>Tracheophyta</taxon>
        <taxon>Spermatophyta</taxon>
        <taxon>Magnoliopsida</taxon>
        <taxon>eudicotyledons</taxon>
        <taxon>Gunneridae</taxon>
        <taxon>Pentapetalae</taxon>
        <taxon>rosids</taxon>
        <taxon>malvids</taxon>
        <taxon>Brassicales</taxon>
        <taxon>Brassicaceae</taxon>
        <taxon>Brassiceae</taxon>
        <taxon>Brassica</taxon>
    </lineage>
</organism>
<feature type="compositionally biased region" description="Basic and acidic residues" evidence="1">
    <location>
        <begin position="75"/>
        <end position="93"/>
    </location>
</feature>
<dbReference type="EMBL" id="LR031575">
    <property type="protein sequence ID" value="VDD05316.1"/>
    <property type="molecule type" value="Genomic_DNA"/>
</dbReference>
<feature type="region of interest" description="Disordered" evidence="1">
    <location>
        <begin position="20"/>
        <end position="274"/>
    </location>
</feature>
<evidence type="ECO:0000313" key="2">
    <source>
        <dbReference type="EMBL" id="CAG7898603.1"/>
    </source>
</evidence>
<dbReference type="EMBL" id="LS974624">
    <property type="protein sequence ID" value="CAG7898603.1"/>
    <property type="molecule type" value="Genomic_DNA"/>
</dbReference>
<feature type="compositionally biased region" description="Basic and acidic residues" evidence="1">
    <location>
        <begin position="101"/>
        <end position="113"/>
    </location>
</feature>
<evidence type="ECO:0008006" key="4">
    <source>
        <dbReference type="Google" id="ProtNLM"/>
    </source>
</evidence>
<feature type="compositionally biased region" description="Basic and acidic residues" evidence="1">
    <location>
        <begin position="154"/>
        <end position="174"/>
    </location>
</feature>
<name>A0A3P6BRH2_BRACM</name>
<dbReference type="Proteomes" id="UP000694005">
    <property type="component" value="Chromosome A08"/>
</dbReference>
<evidence type="ECO:0000313" key="3">
    <source>
        <dbReference type="EMBL" id="VDD05316.1"/>
    </source>
</evidence>
<proteinExistence type="predicted"/>
<feature type="compositionally biased region" description="Polar residues" evidence="1">
    <location>
        <begin position="135"/>
        <end position="153"/>
    </location>
</feature>
<feature type="compositionally biased region" description="Polar residues" evidence="1">
    <location>
        <begin position="220"/>
        <end position="233"/>
    </location>
</feature>
<dbReference type="AlphaFoldDB" id="A0A3P6BRH2"/>
<accession>A0A3P6BRH2</accession>
<feature type="non-terminal residue" evidence="3">
    <location>
        <position position="385"/>
    </location>
</feature>
<evidence type="ECO:0000256" key="1">
    <source>
        <dbReference type="SAM" id="MobiDB-lite"/>
    </source>
</evidence>
<feature type="region of interest" description="Disordered" evidence="1">
    <location>
        <begin position="289"/>
        <end position="312"/>
    </location>
</feature>
<dbReference type="Gramene" id="A08p22690.2_BraZ1">
    <property type="protein sequence ID" value="A08p22690.2_BraZ1.CDS"/>
    <property type="gene ID" value="A08g22690.2_BraZ1"/>
</dbReference>
<gene>
    <name evidence="3" type="ORF">BRAA08T33995Z</name>
    <name evidence="2" type="ORF">BRAPAZ1V2_A08P22690.2</name>
</gene>
<reference evidence="3" key="1">
    <citation type="submission" date="2018-11" db="EMBL/GenBank/DDBJ databases">
        <authorList>
            <consortium name="Genoscope - CEA"/>
            <person name="William W."/>
        </authorList>
    </citation>
    <scope>NUCLEOTIDE SEQUENCE</scope>
</reference>
<sequence length="385" mass="43524">KRPRNPIPLKERKLGITQRIALQRIEADKKRHDDRRGYSRHQPEPRTDRFAPARGRDHRSHYQPYGDTQRSLRRSTNDALHDDNNRDSYRQRPSEQFSEPNRNDQYDYRRELSSGKIISSSETPRYLPTRRVSLGDNTSKNGDAPHSHTSPSRSLHDRLEFPLEQSSERTISDSRRRRSAFHRLSEIEQRNSPIPSETPDMRIDPPGSATPRNLAAKEAQINTKQNTGSSSGNRGPVLSRLQDPADQVDTVTISLPPTCRGTGNRKVTKATSRRVTATPRNALKIRRTTVTKSSNTPRKNLRSNKASSLPCDKAGASHGVEITVLESCPNLIDTQVTHKGVTTFISFIYGAPAVGNRTQFWEKLSEVGRGRDTPWLISGNFNDIL</sequence>
<feature type="non-terminal residue" evidence="3">
    <location>
        <position position="1"/>
    </location>
</feature>
<protein>
    <recommendedName>
        <fullName evidence="4">Endonuclease/exonuclease/phosphatase domain-containing protein</fullName>
    </recommendedName>
</protein>
<feature type="compositionally biased region" description="Polar residues" evidence="1">
    <location>
        <begin position="290"/>
        <end position="307"/>
    </location>
</feature>
<feature type="compositionally biased region" description="Basic and acidic residues" evidence="1">
    <location>
        <begin position="25"/>
        <end position="55"/>
    </location>
</feature>